<dbReference type="OrthoDB" id="69974at2"/>
<gene>
    <name evidence="1" type="ORF">E0H26_26570</name>
</gene>
<name>A0A4R0G450_9ACTN</name>
<reference evidence="1 2" key="1">
    <citation type="submission" date="2019-02" db="EMBL/GenBank/DDBJ databases">
        <title>Jishengella sp. nov., isolated from a root of Zingiber montanum.</title>
        <authorList>
            <person name="Kuncharoen N."/>
            <person name="Kudo T."/>
            <person name="Masahiro Y."/>
            <person name="Ohkuma M."/>
            <person name="Tanasupawat S."/>
        </authorList>
    </citation>
    <scope>NUCLEOTIDE SEQUENCE [LARGE SCALE GENOMIC DNA]</scope>
    <source>
        <strain evidence="1 2">PLAI 1-1</strain>
    </source>
</reference>
<evidence type="ECO:0000313" key="1">
    <source>
        <dbReference type="EMBL" id="TCB90757.1"/>
    </source>
</evidence>
<protein>
    <submittedName>
        <fullName evidence="1">Uncharacterized protein</fullName>
    </submittedName>
</protein>
<comment type="caution">
    <text evidence="1">The sequence shown here is derived from an EMBL/GenBank/DDBJ whole genome shotgun (WGS) entry which is preliminary data.</text>
</comment>
<keyword evidence="2" id="KW-1185">Reference proteome</keyword>
<evidence type="ECO:0000313" key="2">
    <source>
        <dbReference type="Proteomes" id="UP000292274"/>
    </source>
</evidence>
<accession>A0A4R0G450</accession>
<proteinExistence type="predicted"/>
<organism evidence="1 2">
    <name type="scientific">Micromonospora zingiberis</name>
    <dbReference type="NCBI Taxonomy" id="2053011"/>
    <lineage>
        <taxon>Bacteria</taxon>
        <taxon>Bacillati</taxon>
        <taxon>Actinomycetota</taxon>
        <taxon>Actinomycetes</taxon>
        <taxon>Micromonosporales</taxon>
        <taxon>Micromonosporaceae</taxon>
        <taxon>Micromonospora</taxon>
    </lineage>
</organism>
<dbReference type="RefSeq" id="WP_131308564.1">
    <property type="nucleotide sequence ID" value="NZ_SJJR01000027.1"/>
</dbReference>
<dbReference type="EMBL" id="SJJR01000027">
    <property type="protein sequence ID" value="TCB90757.1"/>
    <property type="molecule type" value="Genomic_DNA"/>
</dbReference>
<dbReference type="AlphaFoldDB" id="A0A4R0G450"/>
<dbReference type="Proteomes" id="UP000292274">
    <property type="component" value="Unassembled WGS sequence"/>
</dbReference>
<sequence>MIEAEPSFRGDFDIHLTVAATGAGHRHLAEVGTRLAMKFTEIALARGAQPTQPMFTLTGHGDLAGQRVRAAERAEALRAEGLRVLRTKIEAAPWNADLPADDEAARREPAGRYFEHHVKLLLDAEDLVGLAEAVEPYGAHLSRNARRHRPDGRHERFVTQRCHRVGQPTARTWLARLRAVLDGRGHPVLGVEEEYVVHDDNVGLDDGWLGTGER</sequence>